<evidence type="ECO:0000313" key="1">
    <source>
        <dbReference type="EMBL" id="MCL6216924.1"/>
    </source>
</evidence>
<name>A0A9X1ZN68_9FLAO</name>
<dbReference type="EMBL" id="JAKHSK010000001">
    <property type="protein sequence ID" value="MCL6216924.1"/>
    <property type="molecule type" value="Genomic_DNA"/>
</dbReference>
<sequence length="83" mass="9049">MVDGLPFILPENKTAGWLSRCRAFQLSCNPAFLPSGLKEGVNVCIQACLIADTKEQVILLHCFNVVINGTPWQSLAMCNTALL</sequence>
<comment type="caution">
    <text evidence="1">The sequence shown here is derived from an EMBL/GenBank/DDBJ whole genome shotgun (WGS) entry which is preliminary data.</text>
</comment>
<dbReference type="Proteomes" id="UP001139521">
    <property type="component" value="Unassembled WGS sequence"/>
</dbReference>
<organism evidence="1 2">
    <name type="scientific">Zunongwangia pacifica</name>
    <dbReference type="NCBI Taxonomy" id="2911062"/>
    <lineage>
        <taxon>Bacteria</taxon>
        <taxon>Pseudomonadati</taxon>
        <taxon>Bacteroidota</taxon>
        <taxon>Flavobacteriia</taxon>
        <taxon>Flavobacteriales</taxon>
        <taxon>Flavobacteriaceae</taxon>
        <taxon>Zunongwangia</taxon>
    </lineage>
</organism>
<evidence type="ECO:0000313" key="2">
    <source>
        <dbReference type="Proteomes" id="UP001139521"/>
    </source>
</evidence>
<gene>
    <name evidence="1" type="ORF">L1967_01335</name>
</gene>
<protein>
    <submittedName>
        <fullName evidence="1">Uncharacterized protein</fullName>
    </submittedName>
</protein>
<dbReference type="AlphaFoldDB" id="A0A9X1ZN68"/>
<reference evidence="1" key="1">
    <citation type="submission" date="2022-01" db="EMBL/GenBank/DDBJ databases">
        <title>Genome sequencing of Zunongwangia sp. M21534 genome.</title>
        <authorList>
            <person name="Chen Y."/>
            <person name="Dong C."/>
            <person name="Shao Z."/>
        </authorList>
    </citation>
    <scope>NUCLEOTIDE SEQUENCE</scope>
    <source>
        <strain evidence="1">MCCC M21534</strain>
    </source>
</reference>
<accession>A0A9X1ZN68</accession>
<proteinExistence type="predicted"/>
<keyword evidence="2" id="KW-1185">Reference proteome</keyword>
<dbReference type="RefSeq" id="WP_249599908.1">
    <property type="nucleotide sequence ID" value="NZ_JAKHSK010000001.1"/>
</dbReference>